<evidence type="ECO:0000256" key="3">
    <source>
        <dbReference type="ARBA" id="ARBA00022630"/>
    </source>
</evidence>
<dbReference type="PANTHER" id="PTHR11552:SF147">
    <property type="entry name" value="CHOLINE DEHYDROGENASE, MITOCHONDRIAL"/>
    <property type="match status" value="1"/>
</dbReference>
<evidence type="ECO:0000259" key="6">
    <source>
        <dbReference type="PROSITE" id="PS00624"/>
    </source>
</evidence>
<evidence type="ECO:0000256" key="2">
    <source>
        <dbReference type="ARBA" id="ARBA00010790"/>
    </source>
</evidence>
<gene>
    <name evidence="7" type="ORF">ATH84_101553</name>
</gene>
<evidence type="ECO:0000313" key="7">
    <source>
        <dbReference type="EMBL" id="REG46436.1"/>
    </source>
</evidence>
<evidence type="ECO:0000313" key="8">
    <source>
        <dbReference type="Proteomes" id="UP000256794"/>
    </source>
</evidence>
<reference evidence="7 8" key="1">
    <citation type="submission" date="2018-08" db="EMBL/GenBank/DDBJ databases">
        <title>Genomic Encyclopedia of Archaeal and Bacterial Type Strains, Phase II (KMG-II): from individual species to whole genera.</title>
        <authorList>
            <person name="Goeker M."/>
        </authorList>
    </citation>
    <scope>NUCLEOTIDE SEQUENCE [LARGE SCALE GENOMIC DNA]</scope>
    <source>
        <strain evidence="7 8">DSM 582</strain>
    </source>
</reference>
<protein>
    <submittedName>
        <fullName evidence="7">5-(Hydroxymethyl)furfural/furfural oxidase</fullName>
    </submittedName>
</protein>
<sequence>MSDYDFIIVGGGSAGCVLANRLSARAANRVLLCEAGPDTPVGEEPPAILDSYPGTAYLNPGFLWPDLMVTTEGVASSNSAAPPRARKYEQARIMGGGSSVNGQFFNRGGPSDYDEWAARGAAGWDWDSVLPWFRKVETDLDFDGPLHGKDGPVPVRRIFPDAWPGHAKALAEAIAEQGYRYLPDQNGPFEDGYFPIAISNRDERRVSSAMAYLDDATRRRANLHIRSDATVSRLVFDAGRCTGICLVRPDGQEEQHRAGTVILSAGALQSPAILMRSGIGPAAHLAENGIELRQNLPGVGQNLMEHPSIALAAFLRRASRLNGGPSRRHIYVGWRYSSQIGGAPAGDMFVAGVTKTSWHAVGDRIGTMLMYVNKPHSDRGAVRLRGADWRVNPAVDFNLLSDNRDLDRLTDGFRRMAAVQLSGAMQAATANPFPASYSEKVRQIGMLSRKNKLLTDALATLLDGPAPLRDFLMRRVVAGGPGLHELLADPQALETFVRGACVGVWHPSCTCRMGAADDPLAVLDPQGRVRGIGGLRVCDASIFPVIPSGNINFPTMMAAEKIADSILSGA</sequence>
<dbReference type="Gene3D" id="3.50.50.60">
    <property type="entry name" value="FAD/NAD(P)-binding domain"/>
    <property type="match status" value="2"/>
</dbReference>
<evidence type="ECO:0000256" key="1">
    <source>
        <dbReference type="ARBA" id="ARBA00001974"/>
    </source>
</evidence>
<evidence type="ECO:0000256" key="5">
    <source>
        <dbReference type="PIRSR" id="PIRSR000137-2"/>
    </source>
</evidence>
<keyword evidence="3" id="KW-0285">Flavoprotein</keyword>
<dbReference type="PROSITE" id="PS00624">
    <property type="entry name" value="GMC_OXRED_2"/>
    <property type="match status" value="1"/>
</dbReference>
<dbReference type="GO" id="GO:0050660">
    <property type="term" value="F:flavin adenine dinucleotide binding"/>
    <property type="evidence" value="ECO:0007669"/>
    <property type="project" value="InterPro"/>
</dbReference>
<feature type="domain" description="Glucose-methanol-choline oxidoreductase N-terminal" evidence="6">
    <location>
        <begin position="266"/>
        <end position="280"/>
    </location>
</feature>
<dbReference type="EMBL" id="QUMX01000015">
    <property type="protein sequence ID" value="REG46436.1"/>
    <property type="molecule type" value="Genomic_DNA"/>
</dbReference>
<name>A0AAQ0KMA6_PARVE</name>
<keyword evidence="8" id="KW-1185">Reference proteome</keyword>
<dbReference type="Proteomes" id="UP000256794">
    <property type="component" value="Unassembled WGS sequence"/>
</dbReference>
<comment type="similarity">
    <text evidence="2">Belongs to the GMC oxidoreductase family.</text>
</comment>
<proteinExistence type="inferred from homology"/>
<dbReference type="RefSeq" id="WP_036750967.1">
    <property type="nucleotide sequence ID" value="NZ_CP035284.1"/>
</dbReference>
<dbReference type="Gene3D" id="3.30.410.40">
    <property type="match status" value="2"/>
</dbReference>
<comment type="cofactor">
    <cofactor evidence="1 5">
        <name>FAD</name>
        <dbReference type="ChEBI" id="CHEBI:57692"/>
    </cofactor>
</comment>
<dbReference type="InterPro" id="IPR007867">
    <property type="entry name" value="GMC_OxRtase_C"/>
</dbReference>
<dbReference type="InterPro" id="IPR000172">
    <property type="entry name" value="GMC_OxRdtase_N"/>
</dbReference>
<dbReference type="SUPFAM" id="SSF51905">
    <property type="entry name" value="FAD/NAD(P)-binding domain"/>
    <property type="match status" value="1"/>
</dbReference>
<dbReference type="AlphaFoldDB" id="A0AAQ0KMA6"/>
<feature type="binding site" evidence="5">
    <location>
        <position position="231"/>
    </location>
    <ligand>
        <name>FAD</name>
        <dbReference type="ChEBI" id="CHEBI:57692"/>
    </ligand>
</feature>
<dbReference type="SUPFAM" id="SSF54373">
    <property type="entry name" value="FAD-linked reductases, C-terminal domain"/>
    <property type="match status" value="1"/>
</dbReference>
<dbReference type="PANTHER" id="PTHR11552">
    <property type="entry name" value="GLUCOSE-METHANOL-CHOLINE GMC OXIDOREDUCTASE"/>
    <property type="match status" value="1"/>
</dbReference>
<organism evidence="7 8">
    <name type="scientific">Paracoccus versutus</name>
    <name type="common">Thiobacillus versutus</name>
    <dbReference type="NCBI Taxonomy" id="34007"/>
    <lineage>
        <taxon>Bacteria</taxon>
        <taxon>Pseudomonadati</taxon>
        <taxon>Pseudomonadota</taxon>
        <taxon>Alphaproteobacteria</taxon>
        <taxon>Rhodobacterales</taxon>
        <taxon>Paracoccaceae</taxon>
        <taxon>Paracoccus</taxon>
    </lineage>
</organism>
<keyword evidence="4 5" id="KW-0274">FAD</keyword>
<evidence type="ECO:0000256" key="4">
    <source>
        <dbReference type="ARBA" id="ARBA00022827"/>
    </source>
</evidence>
<dbReference type="GO" id="GO:0016614">
    <property type="term" value="F:oxidoreductase activity, acting on CH-OH group of donors"/>
    <property type="evidence" value="ECO:0007669"/>
    <property type="project" value="InterPro"/>
</dbReference>
<dbReference type="InterPro" id="IPR012132">
    <property type="entry name" value="GMC_OxRdtase"/>
</dbReference>
<feature type="binding site" evidence="5">
    <location>
        <begin position="505"/>
        <end position="506"/>
    </location>
    <ligand>
        <name>FAD</name>
        <dbReference type="ChEBI" id="CHEBI:57692"/>
    </ligand>
</feature>
<accession>A0AAQ0KMA6</accession>
<dbReference type="Pfam" id="PF00732">
    <property type="entry name" value="GMC_oxred_N"/>
    <property type="match status" value="1"/>
</dbReference>
<dbReference type="PIRSF" id="PIRSF000137">
    <property type="entry name" value="Alcohol_oxidase"/>
    <property type="match status" value="1"/>
</dbReference>
<dbReference type="Pfam" id="PF05199">
    <property type="entry name" value="GMC_oxred_C"/>
    <property type="match status" value="1"/>
</dbReference>
<dbReference type="InterPro" id="IPR036188">
    <property type="entry name" value="FAD/NAD-bd_sf"/>
</dbReference>
<comment type="caution">
    <text evidence="7">The sequence shown here is derived from an EMBL/GenBank/DDBJ whole genome shotgun (WGS) entry which is preliminary data.</text>
</comment>